<reference evidence="15" key="1">
    <citation type="submission" date="2021-05" db="EMBL/GenBank/DDBJ databases">
        <title>The genome of the haptophyte Pavlova lutheri (Diacronema luteri, Pavlovales) - a model for lipid biosynthesis in eukaryotic algae.</title>
        <authorList>
            <person name="Hulatt C.J."/>
            <person name="Posewitz M.C."/>
        </authorList>
    </citation>
    <scope>NUCLEOTIDE SEQUENCE</scope>
    <source>
        <strain evidence="15">NIVA-4/92</strain>
    </source>
</reference>
<evidence type="ECO:0000256" key="7">
    <source>
        <dbReference type="ARBA" id="ARBA00022989"/>
    </source>
</evidence>
<keyword evidence="5" id="KW-0808">Transferase</keyword>
<dbReference type="PROSITE" id="PS50222">
    <property type="entry name" value="EF_HAND_2"/>
    <property type="match status" value="1"/>
</dbReference>
<proteinExistence type="inferred from homology"/>
<evidence type="ECO:0000256" key="11">
    <source>
        <dbReference type="ARBA" id="ARBA00023264"/>
    </source>
</evidence>
<evidence type="ECO:0000256" key="1">
    <source>
        <dbReference type="ARBA" id="ARBA00004370"/>
    </source>
</evidence>
<keyword evidence="9 13" id="KW-0472">Membrane</keyword>
<dbReference type="SUPFAM" id="SSF47473">
    <property type="entry name" value="EF-hand"/>
    <property type="match status" value="1"/>
</dbReference>
<comment type="similarity">
    <text evidence="3">Belongs to the 1-acyl-sn-glycerol-3-phosphate acyltransferase family.</text>
</comment>
<evidence type="ECO:0000256" key="9">
    <source>
        <dbReference type="ARBA" id="ARBA00023136"/>
    </source>
</evidence>
<dbReference type="EMBL" id="JAGTXO010000036">
    <property type="protein sequence ID" value="KAG8460030.1"/>
    <property type="molecule type" value="Genomic_DNA"/>
</dbReference>
<comment type="pathway">
    <text evidence="2">Lipid metabolism; phospholipid metabolism.</text>
</comment>
<dbReference type="InterPro" id="IPR045252">
    <property type="entry name" value="LPCAT1-like"/>
</dbReference>
<accession>A0A8J5XJY3</accession>
<keyword evidence="10" id="KW-0594">Phospholipid biosynthesis</keyword>
<protein>
    <recommendedName>
        <fullName evidence="14">EF-hand domain-containing protein</fullName>
    </recommendedName>
</protein>
<sequence length="629" mass="67186">MASIVDMLWRATDLISTSPLALSIALAATCTTGLAVASRLLREADLELALSAGTLARLSPKSAARRKRARRHAHPALIMRALGDDRPNPFVSSNFEREPSRYERAKLAVGSVTLAPLRVLLICVLVLLAWIVASIGLIGAPPTGTSAPRPLGPVRRAILSPLRLLIRGVVWAFGYYSISHRGKPSRTARVIVCNHVSFIDAGILAASLEVAFVSGAHWARLPIGGTLAKAHHTIAVDSSSHASRGEVLGAISARARSEFAWPPTVIFPEGVTTNGRSLICFKKGAFAPGVTVQPVVIRYPHRHCDPAWVYAGPALGGLVRAMLCQFVNYAEVTWLPPYEPSADEAADPALFAKNVRELMASALNVPTSGHTLDDVALQREAQHLRVPEDAAVVEFERLSSLFGVDRATVAQVLATFARIDKEHRGELSLEQWLAPVADGDDRAAKDARQELEAVFHLLDVDECGRVDFREYLLAVLLLDSGASDAGTHRQEAIKFAWDALVGSSCERKIAKSKVRAVLCALGERDAAEALLSPEGAAGDGDGQLDFAEFGARVSAHLDVLRAFSRRLLERLPSSELGASPAADGDECFSDADSILVPNANGDDASERNSPTLGAAAIVVKAPEAKAAYL</sequence>
<dbReference type="OrthoDB" id="272512at2759"/>
<feature type="transmembrane region" description="Helical" evidence="13">
    <location>
        <begin position="107"/>
        <end position="138"/>
    </location>
</feature>
<evidence type="ECO:0000259" key="14">
    <source>
        <dbReference type="PROSITE" id="PS50222"/>
    </source>
</evidence>
<evidence type="ECO:0000313" key="16">
    <source>
        <dbReference type="Proteomes" id="UP000751190"/>
    </source>
</evidence>
<keyword evidence="6 13" id="KW-0812">Transmembrane</keyword>
<dbReference type="AlphaFoldDB" id="A0A8J5XJY3"/>
<keyword evidence="4" id="KW-0444">Lipid biosynthesis</keyword>
<dbReference type="SUPFAM" id="SSF69593">
    <property type="entry name" value="Glycerol-3-phosphate (1)-acyltransferase"/>
    <property type="match status" value="1"/>
</dbReference>
<keyword evidence="12" id="KW-0012">Acyltransferase</keyword>
<organism evidence="15 16">
    <name type="scientific">Diacronema lutheri</name>
    <name type="common">Unicellular marine alga</name>
    <name type="synonym">Monochrysis lutheri</name>
    <dbReference type="NCBI Taxonomy" id="2081491"/>
    <lineage>
        <taxon>Eukaryota</taxon>
        <taxon>Haptista</taxon>
        <taxon>Haptophyta</taxon>
        <taxon>Pavlovophyceae</taxon>
        <taxon>Pavlovales</taxon>
        <taxon>Pavlovaceae</taxon>
        <taxon>Diacronema</taxon>
    </lineage>
</organism>
<evidence type="ECO:0000256" key="4">
    <source>
        <dbReference type="ARBA" id="ARBA00022516"/>
    </source>
</evidence>
<feature type="transmembrane region" description="Helical" evidence="13">
    <location>
        <begin position="20"/>
        <end position="41"/>
    </location>
</feature>
<comment type="caution">
    <text evidence="15">The sequence shown here is derived from an EMBL/GenBank/DDBJ whole genome shotgun (WGS) entry which is preliminary data.</text>
</comment>
<dbReference type="InterPro" id="IPR011992">
    <property type="entry name" value="EF-hand-dom_pair"/>
</dbReference>
<feature type="transmembrane region" description="Helical" evidence="13">
    <location>
        <begin position="158"/>
        <end position="178"/>
    </location>
</feature>
<dbReference type="OMA" id="FNQLVCR"/>
<evidence type="ECO:0000256" key="6">
    <source>
        <dbReference type="ARBA" id="ARBA00022692"/>
    </source>
</evidence>
<evidence type="ECO:0000256" key="12">
    <source>
        <dbReference type="ARBA" id="ARBA00023315"/>
    </source>
</evidence>
<dbReference type="GO" id="GO:0008374">
    <property type="term" value="F:O-acyltransferase activity"/>
    <property type="evidence" value="ECO:0007669"/>
    <property type="project" value="InterPro"/>
</dbReference>
<dbReference type="PANTHER" id="PTHR23063">
    <property type="entry name" value="PHOSPHOLIPID ACYLTRANSFERASE"/>
    <property type="match status" value="1"/>
</dbReference>
<dbReference type="GO" id="GO:0008654">
    <property type="term" value="P:phospholipid biosynthetic process"/>
    <property type="evidence" value="ECO:0007669"/>
    <property type="project" value="UniProtKB-KW"/>
</dbReference>
<dbReference type="SMART" id="SM00563">
    <property type="entry name" value="PlsC"/>
    <property type="match status" value="1"/>
</dbReference>
<comment type="subcellular location">
    <subcellularLocation>
        <location evidence="1">Membrane</location>
    </subcellularLocation>
</comment>
<dbReference type="UniPathway" id="UPA00085"/>
<dbReference type="Gene3D" id="1.10.238.10">
    <property type="entry name" value="EF-hand"/>
    <property type="match status" value="1"/>
</dbReference>
<dbReference type="GO" id="GO:0016020">
    <property type="term" value="C:membrane"/>
    <property type="evidence" value="ECO:0007669"/>
    <property type="project" value="UniProtKB-SubCell"/>
</dbReference>
<keyword evidence="8" id="KW-0443">Lipid metabolism</keyword>
<gene>
    <name evidence="15" type="ORF">KFE25_011079</name>
</gene>
<evidence type="ECO:0000313" key="15">
    <source>
        <dbReference type="EMBL" id="KAG8460030.1"/>
    </source>
</evidence>
<keyword evidence="7 13" id="KW-1133">Transmembrane helix</keyword>
<dbReference type="PANTHER" id="PTHR23063:SF52">
    <property type="entry name" value="LYSOPHOSPHATIDYLCHOLINE ACYLTRANSFERASE"/>
    <property type="match status" value="1"/>
</dbReference>
<feature type="domain" description="EF-hand" evidence="14">
    <location>
        <begin position="446"/>
        <end position="481"/>
    </location>
</feature>
<dbReference type="Pfam" id="PF01553">
    <property type="entry name" value="Acyltransferase"/>
    <property type="match status" value="1"/>
</dbReference>
<keyword evidence="16" id="KW-1185">Reference proteome</keyword>
<evidence type="ECO:0000256" key="3">
    <source>
        <dbReference type="ARBA" id="ARBA00008655"/>
    </source>
</evidence>
<evidence type="ECO:0000256" key="10">
    <source>
        <dbReference type="ARBA" id="ARBA00023209"/>
    </source>
</evidence>
<evidence type="ECO:0000256" key="8">
    <source>
        <dbReference type="ARBA" id="ARBA00023098"/>
    </source>
</evidence>
<evidence type="ECO:0000256" key="5">
    <source>
        <dbReference type="ARBA" id="ARBA00022679"/>
    </source>
</evidence>
<dbReference type="CDD" id="cd07991">
    <property type="entry name" value="LPLAT_LPCAT1-like"/>
    <property type="match status" value="1"/>
</dbReference>
<dbReference type="Proteomes" id="UP000751190">
    <property type="component" value="Unassembled WGS sequence"/>
</dbReference>
<dbReference type="InterPro" id="IPR002123">
    <property type="entry name" value="Plipid/glycerol_acylTrfase"/>
</dbReference>
<name>A0A8J5XJY3_DIALT</name>
<evidence type="ECO:0000256" key="2">
    <source>
        <dbReference type="ARBA" id="ARBA00005074"/>
    </source>
</evidence>
<evidence type="ECO:0000256" key="13">
    <source>
        <dbReference type="SAM" id="Phobius"/>
    </source>
</evidence>
<dbReference type="InterPro" id="IPR002048">
    <property type="entry name" value="EF_hand_dom"/>
</dbReference>
<dbReference type="GO" id="GO:0005509">
    <property type="term" value="F:calcium ion binding"/>
    <property type="evidence" value="ECO:0007669"/>
    <property type="project" value="InterPro"/>
</dbReference>
<keyword evidence="11" id="KW-1208">Phospholipid metabolism</keyword>